<protein>
    <submittedName>
        <fullName evidence="8">Retaining alpha-galactosidase</fullName>
        <ecNumber evidence="8">3.2.1.22</ecNumber>
    </submittedName>
</protein>
<dbReference type="InterPro" id="IPR029483">
    <property type="entry name" value="GH97_C"/>
</dbReference>
<dbReference type="Gene3D" id="1.50.10.100">
    <property type="entry name" value="Chondroitin AC/alginate lyase"/>
    <property type="match status" value="1"/>
</dbReference>
<evidence type="ECO:0000259" key="6">
    <source>
        <dbReference type="Pfam" id="PF14508"/>
    </source>
</evidence>
<keyword evidence="9" id="KW-1185">Reference proteome</keyword>
<name>A0A5C5Y2I0_9PLAN</name>
<feature type="domain" description="Glycosyl-hydrolase 97 C-terminal oligomerisation" evidence="7">
    <location>
        <begin position="904"/>
        <end position="995"/>
    </location>
</feature>
<keyword evidence="8" id="KW-0378">Hydrolase</keyword>
<dbReference type="InterPro" id="IPR008397">
    <property type="entry name" value="Alginate_lyase_dom"/>
</dbReference>
<dbReference type="Pfam" id="PF14509">
    <property type="entry name" value="GH97_C"/>
    <property type="match status" value="1"/>
</dbReference>
<dbReference type="Pfam" id="PF05426">
    <property type="entry name" value="Alginate_lyase"/>
    <property type="match status" value="1"/>
</dbReference>
<keyword evidence="2" id="KW-0456">Lyase</keyword>
<evidence type="ECO:0000259" key="4">
    <source>
        <dbReference type="Pfam" id="PF05426"/>
    </source>
</evidence>
<dbReference type="GO" id="GO:0030246">
    <property type="term" value="F:carbohydrate binding"/>
    <property type="evidence" value="ECO:0007669"/>
    <property type="project" value="InterPro"/>
</dbReference>
<evidence type="ECO:0000256" key="3">
    <source>
        <dbReference type="SAM" id="MobiDB-lite"/>
    </source>
</evidence>
<keyword evidence="8" id="KW-0326">Glycosidase</keyword>
<evidence type="ECO:0000259" key="5">
    <source>
        <dbReference type="Pfam" id="PF10566"/>
    </source>
</evidence>
<dbReference type="GO" id="GO:0016829">
    <property type="term" value="F:lyase activity"/>
    <property type="evidence" value="ECO:0007669"/>
    <property type="project" value="UniProtKB-KW"/>
</dbReference>
<sequence>MNRCLPVYFAITCFTLTVTARSYAEFKHPGISHTARDIAFVKAKLASGHQPWADAWEDVRSSRHADLNWKPTPHAHVERGPYNRPNIGSSDFSNDANAAYRHAVLWTLTDNRLHAEKSAEILNAWSSTLRSVSNHDARLLIGMEGYEFCNAAELLKHTWDGWSPPEQKRFARMLREVFYPIIKDFYPSANGNWDASMMQTMLAMGVYLDDQAIFDRGVTYFLHGEGNGAIGNYFKPSGQCQESGRDQAHTQMGLDFLACTAEIAWNQGIDLYQALDHRLLAGFEYTAKYNLGFDVPYEAYRSFEGRYHYKLISDDSRGRLRPMYEKVLNHYEGRLGLDAPYTRMAAVKLRQDFQTQSRPDERAGVDRDREETPRRRERRRRPRQSSAMETLMFSGQAANPGDDSIVVMSPSQNHAIHFSLISGTPQYQVTYKGQTVLSNSQLGLEIGGGHLRPPYIVEGTETKSQQSRWKPVVGSKSRYPDAFNECIVHLRSSQSDDSDQDDNSQIPRRLTLLFRAYDEGVAFRYVIPDHDGETELKIESENTEFQFTEDHFVYWDDYPQAEYSKVRLSEMDDHAIRPLLVETDAHFVAIAEAGDLENYAPLSLDRSGPNRLVSRFRHATVNAPLPVATPWRVVMVAEQPGTLVENHYLLQNLSPPCALKDTSWIRPGKVWRSSLTTAGAKAIVDYAAANQYQYVHFDAGWYGPERDAKSNPVTVIDDIDMPEAIRYADEHGIGVICYINKIAMARYDLDDTFRTYQQWGLSGVKMGFVDWRSQSDMRFLYSCIKKAAEYELVVDIHDNFRLTGIERTYPHLLTVEGILGNEERADRRNPPKNVLTTSFARMIAGAGDYTPCFLNDRVTSRSFQLSLGVVFYSPLQYLHWYDQADRYAGKSFPELEFWKAMPTTWDDSKVIQGVVGESMTVARRSGDQWFVGTIVDEATKQQIPLDFLDAGDFTAKIFAEDPRDKLKVSIHTRKVTADDVITASIGQGSGHAIWIFPTDQP</sequence>
<dbReference type="PANTHER" id="PTHR35803">
    <property type="entry name" value="GLUCAN 1,4-ALPHA-GLUCOSIDASE SUSB-RELATED"/>
    <property type="match status" value="1"/>
</dbReference>
<dbReference type="GO" id="GO:0042597">
    <property type="term" value="C:periplasmic space"/>
    <property type="evidence" value="ECO:0007669"/>
    <property type="project" value="InterPro"/>
</dbReference>
<dbReference type="Pfam" id="PF14508">
    <property type="entry name" value="GH97_N"/>
    <property type="match status" value="1"/>
</dbReference>
<evidence type="ECO:0000259" key="7">
    <source>
        <dbReference type="Pfam" id="PF14509"/>
    </source>
</evidence>
<evidence type="ECO:0000256" key="2">
    <source>
        <dbReference type="ARBA" id="ARBA00023239"/>
    </source>
</evidence>
<dbReference type="InterPro" id="IPR014718">
    <property type="entry name" value="GH-type_carb-bd"/>
</dbReference>
<dbReference type="SUPFAM" id="SSF48230">
    <property type="entry name" value="Chondroitin AC/alginate lyase"/>
    <property type="match status" value="1"/>
</dbReference>
<keyword evidence="1" id="KW-0732">Signal</keyword>
<dbReference type="Gene3D" id="2.70.98.10">
    <property type="match status" value="1"/>
</dbReference>
<dbReference type="InterPro" id="IPR008929">
    <property type="entry name" value="Chondroitin_lyas"/>
</dbReference>
<dbReference type="InterPro" id="IPR052720">
    <property type="entry name" value="Glycosyl_hydrolase_97"/>
</dbReference>
<accession>A0A5C5Y2I0</accession>
<dbReference type="Gene3D" id="3.20.20.70">
    <property type="entry name" value="Aldolase class I"/>
    <property type="match status" value="1"/>
</dbReference>
<dbReference type="InterPro" id="IPR013785">
    <property type="entry name" value="Aldolase_TIM"/>
</dbReference>
<dbReference type="PANTHER" id="PTHR35803:SF3">
    <property type="entry name" value="ALPHA-GLUCOSIDASE"/>
    <property type="match status" value="1"/>
</dbReference>
<dbReference type="EMBL" id="SJPL01000001">
    <property type="protein sequence ID" value="TWT69380.1"/>
    <property type="molecule type" value="Genomic_DNA"/>
</dbReference>
<dbReference type="AlphaFoldDB" id="A0A5C5Y2I0"/>
<dbReference type="Proteomes" id="UP000317238">
    <property type="component" value="Unassembled WGS sequence"/>
</dbReference>
<feature type="domain" description="Glycosyl-hydrolase 97 catalytic" evidence="5">
    <location>
        <begin position="672"/>
        <end position="818"/>
    </location>
</feature>
<dbReference type="GO" id="GO:0004557">
    <property type="term" value="F:alpha-galactosidase activity"/>
    <property type="evidence" value="ECO:0007669"/>
    <property type="project" value="UniProtKB-EC"/>
</dbReference>
<comment type="caution">
    <text evidence="8">The sequence shown here is derived from an EMBL/GenBank/DDBJ whole genome shotgun (WGS) entry which is preliminary data.</text>
</comment>
<dbReference type="Pfam" id="PF10566">
    <property type="entry name" value="Glyco_hydro_97"/>
    <property type="match status" value="1"/>
</dbReference>
<feature type="domain" description="Alginate lyase" evidence="4">
    <location>
        <begin position="89"/>
        <end position="289"/>
    </location>
</feature>
<gene>
    <name evidence="8" type="ORF">Pan14r_16660</name>
</gene>
<feature type="region of interest" description="Disordered" evidence="3">
    <location>
        <begin position="350"/>
        <end position="387"/>
    </location>
</feature>
<feature type="compositionally biased region" description="Basic and acidic residues" evidence="3">
    <location>
        <begin position="358"/>
        <end position="374"/>
    </location>
</feature>
<proteinExistence type="predicted"/>
<dbReference type="SUPFAM" id="SSF51445">
    <property type="entry name" value="(Trans)glycosidases"/>
    <property type="match status" value="1"/>
</dbReference>
<reference evidence="8 9" key="1">
    <citation type="submission" date="2019-02" db="EMBL/GenBank/DDBJ databases">
        <title>Deep-cultivation of Planctomycetes and their phenomic and genomic characterization uncovers novel biology.</title>
        <authorList>
            <person name="Wiegand S."/>
            <person name="Jogler M."/>
            <person name="Boedeker C."/>
            <person name="Pinto D."/>
            <person name="Vollmers J."/>
            <person name="Rivas-Marin E."/>
            <person name="Kohn T."/>
            <person name="Peeters S.H."/>
            <person name="Heuer A."/>
            <person name="Rast P."/>
            <person name="Oberbeckmann S."/>
            <person name="Bunk B."/>
            <person name="Jeske O."/>
            <person name="Meyerdierks A."/>
            <person name="Storesund J.E."/>
            <person name="Kallscheuer N."/>
            <person name="Luecker S."/>
            <person name="Lage O.M."/>
            <person name="Pohl T."/>
            <person name="Merkel B.J."/>
            <person name="Hornburger P."/>
            <person name="Mueller R.-W."/>
            <person name="Bruemmer F."/>
            <person name="Labrenz M."/>
            <person name="Spormann A.M."/>
            <person name="Op Den Camp H."/>
            <person name="Overmann J."/>
            <person name="Amann R."/>
            <person name="Jetten M.S.M."/>
            <person name="Mascher T."/>
            <person name="Medema M.H."/>
            <person name="Devos D.P."/>
            <person name="Kaster A.-K."/>
            <person name="Ovreas L."/>
            <person name="Rohde M."/>
            <person name="Galperin M.Y."/>
            <person name="Jogler C."/>
        </authorList>
    </citation>
    <scope>NUCLEOTIDE SEQUENCE [LARGE SCALE GENOMIC DNA]</scope>
    <source>
        <strain evidence="8 9">Pan14r</strain>
    </source>
</reference>
<evidence type="ECO:0000313" key="8">
    <source>
        <dbReference type="EMBL" id="TWT69380.1"/>
    </source>
</evidence>
<dbReference type="EC" id="3.2.1.22" evidence="8"/>
<dbReference type="RefSeq" id="WP_197203467.1">
    <property type="nucleotide sequence ID" value="NZ_SJPL01000001.1"/>
</dbReference>
<evidence type="ECO:0000313" key="9">
    <source>
        <dbReference type="Proteomes" id="UP000317238"/>
    </source>
</evidence>
<feature type="domain" description="Glycosyl-hydrolase 97 N-terminal" evidence="6">
    <location>
        <begin position="407"/>
        <end position="656"/>
    </location>
</feature>
<organism evidence="8 9">
    <name type="scientific">Crateriforma conspicua</name>
    <dbReference type="NCBI Taxonomy" id="2527996"/>
    <lineage>
        <taxon>Bacteria</taxon>
        <taxon>Pseudomonadati</taxon>
        <taxon>Planctomycetota</taxon>
        <taxon>Planctomycetia</taxon>
        <taxon>Planctomycetales</taxon>
        <taxon>Planctomycetaceae</taxon>
        <taxon>Crateriforma</taxon>
    </lineage>
</organism>
<dbReference type="InterPro" id="IPR019563">
    <property type="entry name" value="GH97_catalytic"/>
</dbReference>
<dbReference type="InterPro" id="IPR017853">
    <property type="entry name" value="GH"/>
</dbReference>
<evidence type="ECO:0000256" key="1">
    <source>
        <dbReference type="ARBA" id="ARBA00022729"/>
    </source>
</evidence>
<dbReference type="InterPro" id="IPR029486">
    <property type="entry name" value="GH97_N"/>
</dbReference>